<dbReference type="RefSeq" id="WP_390329810.1">
    <property type="nucleotide sequence ID" value="NZ_JBHRTP010000091.1"/>
</dbReference>
<dbReference type="Gene3D" id="3.40.50.300">
    <property type="entry name" value="P-loop containing nucleotide triphosphate hydrolases"/>
    <property type="match status" value="1"/>
</dbReference>
<dbReference type="InterPro" id="IPR027417">
    <property type="entry name" value="P-loop_NTPase"/>
</dbReference>
<comment type="caution">
    <text evidence="2">The sequence shown here is derived from an EMBL/GenBank/DDBJ whole genome shotgun (WGS) entry which is preliminary data.</text>
</comment>
<feature type="domain" description="CobQ/CobB/MinD/ParA nucleotide binding" evidence="1">
    <location>
        <begin position="7"/>
        <end position="127"/>
    </location>
</feature>
<accession>A0ABV7FB42</accession>
<evidence type="ECO:0000259" key="1">
    <source>
        <dbReference type="Pfam" id="PF01656"/>
    </source>
</evidence>
<evidence type="ECO:0000313" key="2">
    <source>
        <dbReference type="EMBL" id="MFC3110835.1"/>
    </source>
</evidence>
<sequence length="229" mass="25960">MDKVVWLIAGNKGGVGKSVVAKSMVEWLRRNQTPVLIVDGDKRTPDVHASFCDTATTKQFDLNEETGWPLFSDFICETGFNGHVVTNLPDGISERAILYFQRLERLADSYDFEIKVLFVINTLPDGLHLFDKLSGSFKNVFPVKNLCFGSPSEFGHFDQTFGAKYADQTILFPRMAFKIMMLVRESSMPFQEFSEQTGDAHTNFTYAKLIVADWRDNMFEALDEVLLGE</sequence>
<dbReference type="SUPFAM" id="SSF52540">
    <property type="entry name" value="P-loop containing nucleoside triphosphate hydrolases"/>
    <property type="match status" value="1"/>
</dbReference>
<gene>
    <name evidence="2" type="ORF">ACFOFO_23260</name>
</gene>
<reference evidence="3" key="1">
    <citation type="journal article" date="2019" name="Int. J. Syst. Evol. Microbiol.">
        <title>The Global Catalogue of Microorganisms (GCM) 10K type strain sequencing project: providing services to taxonomists for standard genome sequencing and annotation.</title>
        <authorList>
            <consortium name="The Broad Institute Genomics Platform"/>
            <consortium name="The Broad Institute Genome Sequencing Center for Infectious Disease"/>
            <person name="Wu L."/>
            <person name="Ma J."/>
        </authorList>
    </citation>
    <scope>NUCLEOTIDE SEQUENCE [LARGE SCALE GENOMIC DNA]</scope>
    <source>
        <strain evidence="3">KCTC 42986</strain>
    </source>
</reference>
<dbReference type="Pfam" id="PF01656">
    <property type="entry name" value="CbiA"/>
    <property type="match status" value="1"/>
</dbReference>
<dbReference type="Proteomes" id="UP001595530">
    <property type="component" value="Unassembled WGS sequence"/>
</dbReference>
<name>A0ABV7FB42_9BURK</name>
<organism evidence="2 3">
    <name type="scientific">Undibacterium arcticum</name>
    <dbReference type="NCBI Taxonomy" id="1762892"/>
    <lineage>
        <taxon>Bacteria</taxon>
        <taxon>Pseudomonadati</taxon>
        <taxon>Pseudomonadota</taxon>
        <taxon>Betaproteobacteria</taxon>
        <taxon>Burkholderiales</taxon>
        <taxon>Oxalobacteraceae</taxon>
        <taxon>Undibacterium</taxon>
    </lineage>
</organism>
<evidence type="ECO:0000313" key="3">
    <source>
        <dbReference type="Proteomes" id="UP001595530"/>
    </source>
</evidence>
<protein>
    <recommendedName>
        <fullName evidence="1">CobQ/CobB/MinD/ParA nucleotide binding domain-containing protein</fullName>
    </recommendedName>
</protein>
<dbReference type="EMBL" id="JBHRTP010000091">
    <property type="protein sequence ID" value="MFC3110835.1"/>
    <property type="molecule type" value="Genomic_DNA"/>
</dbReference>
<dbReference type="InterPro" id="IPR002586">
    <property type="entry name" value="CobQ/CobB/MinD/ParA_Nub-bd_dom"/>
</dbReference>
<keyword evidence="3" id="KW-1185">Reference proteome</keyword>
<proteinExistence type="predicted"/>